<evidence type="ECO:0000256" key="4">
    <source>
        <dbReference type="ARBA" id="ARBA00022691"/>
    </source>
</evidence>
<dbReference type="InterPro" id="IPR029063">
    <property type="entry name" value="SAM-dependent_MTases_sf"/>
</dbReference>
<evidence type="ECO:0000256" key="2">
    <source>
        <dbReference type="ARBA" id="ARBA00022603"/>
    </source>
</evidence>
<comment type="similarity">
    <text evidence="1">Belongs to the CFA/CMAS family.</text>
</comment>
<dbReference type="AlphaFoldDB" id="A0A1H8SRV5"/>
<sequence>MGSSKEIVTNTFAAGGITMNGTNPWDVQVHNPKLYDRLLAGGSLGFGEAYMEGWWDCDALDEFFFRVQYHRVDKAIPRDLNTLKYFLKAKFGNQQTKSKAMEVAYKHYDIGNDLFEHMLDKRMMYSCAYWENAETLDEAQEAKLDLICRKLKLEPGMRMLEIGCGWGGFAKYAAEKYGVSVVGLTISKEQAALAREINKGLPVEIRLEDYRDINEKFDRVVSIAMLEAVGYRNYRTYMETVARNLTDDGIFLLHTIGGNYSTKVTDPWIDKYIFPNGMLPSAAQLSTAWQGLFVLEDWHNFGVYYDRTCMEWRKKFEQSWPQLSAKYGDTFYRMWRYYLSASAASFRSRKNHLWHIVLTKPKHLGLYKSIR</sequence>
<accession>A0A1H8SRV5</accession>
<dbReference type="SUPFAM" id="SSF53335">
    <property type="entry name" value="S-adenosyl-L-methionine-dependent methyltransferases"/>
    <property type="match status" value="1"/>
</dbReference>
<evidence type="ECO:0000313" key="6">
    <source>
        <dbReference type="EMBL" id="SEO81054.1"/>
    </source>
</evidence>
<dbReference type="STRING" id="551995.SAMN05192574_113116"/>
<dbReference type="Gene3D" id="3.40.50.150">
    <property type="entry name" value="Vaccinia Virus protein VP39"/>
    <property type="match status" value="1"/>
</dbReference>
<dbReference type="Pfam" id="PF02353">
    <property type="entry name" value="CMAS"/>
    <property type="match status" value="1"/>
</dbReference>
<name>A0A1H8SRV5_9SPHI</name>
<dbReference type="PANTHER" id="PTHR43667">
    <property type="entry name" value="CYCLOPROPANE-FATTY-ACYL-PHOSPHOLIPID SYNTHASE"/>
    <property type="match status" value="1"/>
</dbReference>
<evidence type="ECO:0000256" key="1">
    <source>
        <dbReference type="ARBA" id="ARBA00010815"/>
    </source>
</evidence>
<keyword evidence="5" id="KW-0443">Lipid metabolism</keyword>
<dbReference type="InterPro" id="IPR050723">
    <property type="entry name" value="CFA/CMAS"/>
</dbReference>
<dbReference type="RefSeq" id="WP_091219226.1">
    <property type="nucleotide sequence ID" value="NZ_FOCL01000013.1"/>
</dbReference>
<dbReference type="GO" id="GO:0008610">
    <property type="term" value="P:lipid biosynthetic process"/>
    <property type="evidence" value="ECO:0007669"/>
    <property type="project" value="InterPro"/>
</dbReference>
<dbReference type="Proteomes" id="UP000198942">
    <property type="component" value="Unassembled WGS sequence"/>
</dbReference>
<evidence type="ECO:0000313" key="7">
    <source>
        <dbReference type="Proteomes" id="UP000198942"/>
    </source>
</evidence>
<proteinExistence type="inferred from homology"/>
<dbReference type="EMBL" id="FOCL01000013">
    <property type="protein sequence ID" value="SEO81054.1"/>
    <property type="molecule type" value="Genomic_DNA"/>
</dbReference>
<keyword evidence="7" id="KW-1185">Reference proteome</keyword>
<organism evidence="6 7">
    <name type="scientific">Mucilaginibacter gossypiicola</name>
    <dbReference type="NCBI Taxonomy" id="551995"/>
    <lineage>
        <taxon>Bacteria</taxon>
        <taxon>Pseudomonadati</taxon>
        <taxon>Bacteroidota</taxon>
        <taxon>Sphingobacteriia</taxon>
        <taxon>Sphingobacteriales</taxon>
        <taxon>Sphingobacteriaceae</taxon>
        <taxon>Mucilaginibacter</taxon>
    </lineage>
</organism>
<dbReference type="PIRSF" id="PIRSF003085">
    <property type="entry name" value="CMAS"/>
    <property type="match status" value="1"/>
</dbReference>
<reference evidence="7" key="1">
    <citation type="submission" date="2016-10" db="EMBL/GenBank/DDBJ databases">
        <authorList>
            <person name="Varghese N."/>
            <person name="Submissions S."/>
        </authorList>
    </citation>
    <scope>NUCLEOTIDE SEQUENCE [LARGE SCALE GENOMIC DNA]</scope>
    <source>
        <strain evidence="7">Gh-48</strain>
    </source>
</reference>
<dbReference type="OrthoDB" id="9782855at2"/>
<dbReference type="GO" id="GO:0032259">
    <property type="term" value="P:methylation"/>
    <property type="evidence" value="ECO:0007669"/>
    <property type="project" value="UniProtKB-KW"/>
</dbReference>
<keyword evidence="2" id="KW-0489">Methyltransferase</keyword>
<keyword evidence="4" id="KW-0949">S-adenosyl-L-methionine</keyword>
<dbReference type="InterPro" id="IPR003333">
    <property type="entry name" value="CMAS"/>
</dbReference>
<keyword evidence="3" id="KW-0808">Transferase</keyword>
<evidence type="ECO:0000256" key="5">
    <source>
        <dbReference type="ARBA" id="ARBA00023098"/>
    </source>
</evidence>
<dbReference type="PANTHER" id="PTHR43667:SF1">
    <property type="entry name" value="CYCLOPROPANE-FATTY-ACYL-PHOSPHOLIPID SYNTHASE"/>
    <property type="match status" value="1"/>
</dbReference>
<evidence type="ECO:0000256" key="3">
    <source>
        <dbReference type="ARBA" id="ARBA00022679"/>
    </source>
</evidence>
<dbReference type="CDD" id="cd02440">
    <property type="entry name" value="AdoMet_MTases"/>
    <property type="match status" value="1"/>
</dbReference>
<gene>
    <name evidence="6" type="ORF">SAMN05192574_113116</name>
</gene>
<dbReference type="NCBIfam" id="NF008686">
    <property type="entry name" value="PRK11705.1"/>
    <property type="match status" value="1"/>
</dbReference>
<dbReference type="GO" id="GO:0008168">
    <property type="term" value="F:methyltransferase activity"/>
    <property type="evidence" value="ECO:0007669"/>
    <property type="project" value="UniProtKB-KW"/>
</dbReference>
<protein>
    <submittedName>
        <fullName evidence="6">Cyclopropane-fatty-acyl-phospholipid synthase</fullName>
    </submittedName>
</protein>